<keyword evidence="2 5" id="KW-0238">DNA-binding</keyword>
<dbReference type="SUPFAM" id="SSF46785">
    <property type="entry name" value="Winged helix' DNA-binding domain"/>
    <property type="match status" value="1"/>
</dbReference>
<dbReference type="InterPro" id="IPR000524">
    <property type="entry name" value="Tscrpt_reg_HTH_GntR"/>
</dbReference>
<evidence type="ECO:0000259" key="4">
    <source>
        <dbReference type="PROSITE" id="PS50949"/>
    </source>
</evidence>
<proteinExistence type="predicted"/>
<evidence type="ECO:0000256" key="1">
    <source>
        <dbReference type="ARBA" id="ARBA00023015"/>
    </source>
</evidence>
<evidence type="ECO:0000313" key="6">
    <source>
        <dbReference type="Proteomes" id="UP000557392"/>
    </source>
</evidence>
<dbReference type="Proteomes" id="UP000557392">
    <property type="component" value="Unassembled WGS sequence"/>
</dbReference>
<dbReference type="SMART" id="SM00895">
    <property type="entry name" value="FCD"/>
    <property type="match status" value="1"/>
</dbReference>
<dbReference type="PANTHER" id="PTHR43537:SF5">
    <property type="entry name" value="UXU OPERON TRANSCRIPTIONAL REGULATOR"/>
    <property type="match status" value="1"/>
</dbReference>
<dbReference type="Gene3D" id="1.20.120.530">
    <property type="entry name" value="GntR ligand-binding domain-like"/>
    <property type="match status" value="1"/>
</dbReference>
<accession>A0A7W6JVL1</accession>
<dbReference type="AlphaFoldDB" id="A0A7W6JVL1"/>
<dbReference type="EMBL" id="JACIEH010000003">
    <property type="protein sequence ID" value="MBB4100368.1"/>
    <property type="molecule type" value="Genomic_DNA"/>
</dbReference>
<sequence length="248" mass="27270">MAERRLFQDIAERIAAMIAEGTFPPGSRLPGEREMAERLGVSRVTIREAEIALQAQGLVRIKTGSGVYVCDRNEPSVGQLPVVSAFELTEARSLFESEAAALAAPTISDEQIQVLESLVVAMDEAEEGSAAATEADRAFHLTIASASGNQAIMFVINTLWRMRTEIPEICALHASVCGHDEDTRHDEHAAVLEALKQRDSAAARLAMRKHFSRLLEAMLKASEEREIMELRRKAEASRNRFLISAQLS</sequence>
<dbReference type="InterPro" id="IPR011711">
    <property type="entry name" value="GntR_C"/>
</dbReference>
<keyword evidence="3" id="KW-0804">Transcription</keyword>
<dbReference type="PANTHER" id="PTHR43537">
    <property type="entry name" value="TRANSCRIPTIONAL REGULATOR, GNTR FAMILY"/>
    <property type="match status" value="1"/>
</dbReference>
<keyword evidence="1" id="KW-0805">Transcription regulation</keyword>
<protein>
    <submittedName>
        <fullName evidence="5">DNA-binding FadR family transcriptional regulator</fullName>
    </submittedName>
</protein>
<dbReference type="PROSITE" id="PS50949">
    <property type="entry name" value="HTH_GNTR"/>
    <property type="match status" value="1"/>
</dbReference>
<gene>
    <name evidence="5" type="ORF">GGR46_003940</name>
</gene>
<dbReference type="Pfam" id="PF07729">
    <property type="entry name" value="FCD"/>
    <property type="match status" value="1"/>
</dbReference>
<dbReference type="SUPFAM" id="SSF48008">
    <property type="entry name" value="GntR ligand-binding domain-like"/>
    <property type="match status" value="1"/>
</dbReference>
<dbReference type="InterPro" id="IPR036388">
    <property type="entry name" value="WH-like_DNA-bd_sf"/>
</dbReference>
<evidence type="ECO:0000256" key="2">
    <source>
        <dbReference type="ARBA" id="ARBA00023125"/>
    </source>
</evidence>
<dbReference type="Pfam" id="PF00392">
    <property type="entry name" value="GntR"/>
    <property type="match status" value="1"/>
</dbReference>
<comment type="caution">
    <text evidence="5">The sequence shown here is derived from an EMBL/GenBank/DDBJ whole genome shotgun (WGS) entry which is preliminary data.</text>
</comment>
<dbReference type="SMART" id="SM00345">
    <property type="entry name" value="HTH_GNTR"/>
    <property type="match status" value="1"/>
</dbReference>
<dbReference type="PRINTS" id="PR00035">
    <property type="entry name" value="HTHGNTR"/>
</dbReference>
<evidence type="ECO:0000256" key="3">
    <source>
        <dbReference type="ARBA" id="ARBA00023163"/>
    </source>
</evidence>
<dbReference type="RefSeq" id="WP_183999669.1">
    <property type="nucleotide sequence ID" value="NZ_JACIEH010000003.1"/>
</dbReference>
<name>A0A7W6JVL1_9SPHN</name>
<organism evidence="5 6">
    <name type="scientific">Sphingomonas kyeonggiensis</name>
    <dbReference type="NCBI Taxonomy" id="1268553"/>
    <lineage>
        <taxon>Bacteria</taxon>
        <taxon>Pseudomonadati</taxon>
        <taxon>Pseudomonadota</taxon>
        <taxon>Alphaproteobacteria</taxon>
        <taxon>Sphingomonadales</taxon>
        <taxon>Sphingomonadaceae</taxon>
        <taxon>Sphingomonas</taxon>
    </lineage>
</organism>
<feature type="domain" description="HTH gntR-type" evidence="4">
    <location>
        <begin position="4"/>
        <end position="72"/>
    </location>
</feature>
<dbReference type="GO" id="GO:0003677">
    <property type="term" value="F:DNA binding"/>
    <property type="evidence" value="ECO:0007669"/>
    <property type="project" value="UniProtKB-KW"/>
</dbReference>
<reference evidence="5 6" key="1">
    <citation type="submission" date="2020-08" db="EMBL/GenBank/DDBJ databases">
        <title>Genomic Encyclopedia of Type Strains, Phase IV (KMG-IV): sequencing the most valuable type-strain genomes for metagenomic binning, comparative biology and taxonomic classification.</title>
        <authorList>
            <person name="Goeker M."/>
        </authorList>
    </citation>
    <scope>NUCLEOTIDE SEQUENCE [LARGE SCALE GENOMIC DNA]</scope>
    <source>
        <strain evidence="5 6">DSM 101806</strain>
    </source>
</reference>
<keyword evidence="6" id="KW-1185">Reference proteome</keyword>
<dbReference type="InterPro" id="IPR036390">
    <property type="entry name" value="WH_DNA-bd_sf"/>
</dbReference>
<evidence type="ECO:0000313" key="5">
    <source>
        <dbReference type="EMBL" id="MBB4100368.1"/>
    </source>
</evidence>
<dbReference type="GO" id="GO:0003700">
    <property type="term" value="F:DNA-binding transcription factor activity"/>
    <property type="evidence" value="ECO:0007669"/>
    <property type="project" value="InterPro"/>
</dbReference>
<dbReference type="InterPro" id="IPR008920">
    <property type="entry name" value="TF_FadR/GntR_C"/>
</dbReference>
<dbReference type="CDD" id="cd07377">
    <property type="entry name" value="WHTH_GntR"/>
    <property type="match status" value="1"/>
</dbReference>
<dbReference type="Gene3D" id="1.10.10.10">
    <property type="entry name" value="Winged helix-like DNA-binding domain superfamily/Winged helix DNA-binding domain"/>
    <property type="match status" value="1"/>
</dbReference>